<comment type="caution">
    <text evidence="4">The sequence shown here is derived from an EMBL/GenBank/DDBJ whole genome shotgun (WGS) entry which is preliminary data.</text>
</comment>
<sequence length="157" mass="16979">MTVSRLATFALLAALAYAPQGLAQGFGPPDPSQQPQPGSAVPPPMMPKQFPTGVTFEAASLNGRAFEGERPALTLDETLRLRGFSGCNNYSATAYPLRDQGFAVGPFALTRRECDNATMQKERGFLEALRAAQRWDTEGPRLTIQGPRGELVLERAL</sequence>
<evidence type="ECO:0000256" key="1">
    <source>
        <dbReference type="SAM" id="MobiDB-lite"/>
    </source>
</evidence>
<keyword evidence="2" id="KW-0732">Signal</keyword>
<feature type="signal peptide" evidence="2">
    <location>
        <begin position="1"/>
        <end position="23"/>
    </location>
</feature>
<feature type="region of interest" description="Disordered" evidence="1">
    <location>
        <begin position="24"/>
        <end position="48"/>
    </location>
</feature>
<evidence type="ECO:0000313" key="5">
    <source>
        <dbReference type="Proteomes" id="UP000600449"/>
    </source>
</evidence>
<gene>
    <name evidence="4" type="ORF">GCM10011322_01710</name>
</gene>
<organism evidence="4 5">
    <name type="scientific">Salinarimonas ramus</name>
    <dbReference type="NCBI Taxonomy" id="690164"/>
    <lineage>
        <taxon>Bacteria</taxon>
        <taxon>Pseudomonadati</taxon>
        <taxon>Pseudomonadota</taxon>
        <taxon>Alphaproteobacteria</taxon>
        <taxon>Hyphomicrobiales</taxon>
        <taxon>Salinarimonadaceae</taxon>
        <taxon>Salinarimonas</taxon>
    </lineage>
</organism>
<dbReference type="Proteomes" id="UP000600449">
    <property type="component" value="Unassembled WGS sequence"/>
</dbReference>
<feature type="compositionally biased region" description="Pro residues" evidence="1">
    <location>
        <begin position="28"/>
        <end position="46"/>
    </location>
</feature>
<accession>A0A917Q5N5</accession>
<dbReference type="AlphaFoldDB" id="A0A917Q5N5"/>
<dbReference type="InterPro" id="IPR053147">
    <property type="entry name" value="Hsp_HslJ-like"/>
</dbReference>
<dbReference type="Gene3D" id="2.40.128.270">
    <property type="match status" value="1"/>
</dbReference>
<feature type="domain" description="DUF306" evidence="3">
    <location>
        <begin position="53"/>
        <end position="152"/>
    </location>
</feature>
<keyword evidence="5" id="KW-1185">Reference proteome</keyword>
<evidence type="ECO:0000256" key="2">
    <source>
        <dbReference type="SAM" id="SignalP"/>
    </source>
</evidence>
<evidence type="ECO:0000259" key="3">
    <source>
        <dbReference type="Pfam" id="PF03724"/>
    </source>
</evidence>
<dbReference type="EMBL" id="BMMF01000001">
    <property type="protein sequence ID" value="GGK18670.1"/>
    <property type="molecule type" value="Genomic_DNA"/>
</dbReference>
<feature type="chain" id="PRO_5036973183" description="DUF306 domain-containing protein" evidence="2">
    <location>
        <begin position="24"/>
        <end position="157"/>
    </location>
</feature>
<dbReference type="InterPro" id="IPR038670">
    <property type="entry name" value="HslJ-like_sf"/>
</dbReference>
<evidence type="ECO:0000313" key="4">
    <source>
        <dbReference type="EMBL" id="GGK18670.1"/>
    </source>
</evidence>
<reference evidence="4 5" key="1">
    <citation type="journal article" date="2014" name="Int. J. Syst. Evol. Microbiol.">
        <title>Complete genome sequence of Corynebacterium casei LMG S-19264T (=DSM 44701T), isolated from a smear-ripened cheese.</title>
        <authorList>
            <consortium name="US DOE Joint Genome Institute (JGI-PGF)"/>
            <person name="Walter F."/>
            <person name="Albersmeier A."/>
            <person name="Kalinowski J."/>
            <person name="Ruckert C."/>
        </authorList>
    </citation>
    <scope>NUCLEOTIDE SEQUENCE [LARGE SCALE GENOMIC DNA]</scope>
    <source>
        <strain evidence="4 5">CGMCC 1.9161</strain>
    </source>
</reference>
<protein>
    <recommendedName>
        <fullName evidence="3">DUF306 domain-containing protein</fullName>
    </recommendedName>
</protein>
<dbReference type="PANTHER" id="PTHR35535">
    <property type="entry name" value="HEAT SHOCK PROTEIN HSLJ"/>
    <property type="match status" value="1"/>
</dbReference>
<dbReference type="PANTHER" id="PTHR35535:SF1">
    <property type="entry name" value="HEAT SHOCK PROTEIN HSLJ"/>
    <property type="match status" value="1"/>
</dbReference>
<dbReference type="RefSeq" id="WP_188908496.1">
    <property type="nucleotide sequence ID" value="NZ_BMMF01000001.1"/>
</dbReference>
<proteinExistence type="predicted"/>
<dbReference type="InterPro" id="IPR005184">
    <property type="entry name" value="DUF306_Meta_HslJ"/>
</dbReference>
<dbReference type="Pfam" id="PF03724">
    <property type="entry name" value="META"/>
    <property type="match status" value="1"/>
</dbReference>
<name>A0A917Q5N5_9HYPH</name>